<keyword evidence="6" id="KW-1185">Reference proteome</keyword>
<keyword evidence="2" id="KW-0539">Nucleus</keyword>
<dbReference type="PANTHER" id="PTHR23138">
    <property type="entry name" value="RAN BINDING PROTEIN"/>
    <property type="match status" value="1"/>
</dbReference>
<dbReference type="AlphaFoldDB" id="A0AA40C253"/>
<feature type="compositionally biased region" description="Gly residues" evidence="3">
    <location>
        <begin position="287"/>
        <end position="321"/>
    </location>
</feature>
<sequence>MADDPHDTSNISDTVDTTVVMEDAETTATRRELKQTTISEKNGQDGSAHQQQQSSSQSDDDTSAPADKAAAAPQPGRTTPDSDLSDSVTNHVSSPKKKRAHAELDQTRDDTDDVSVENDESKKLAAPGATKSRTDRSEPEKKRPRDRQAVESERRSQDGEEAASANSSARSSIDKTSDSKATTTTTTEIKPASSDKPATTSKSAFASSGFAKLASSTTSPFGALGGSGSPSIFGAKSSGSFSVLGGGSRPAASLTPTPPPPSAPPIAPPKMSFGSGLAASSPFSGLNGTGGGKSAFGGSFSGGSSAFGGGGGGGSVFGGGSSSSSPFGGSGLSGARLGNFGQPGNVLKSDKPARPFGAPESDAEDGSDDAADDRDSDNGDAVARSDDGKDSKETEGGDKDEQRDDKKKTKLHKIVVDDGESKEVTLLAVRAKMYQMEKGIGWKERGAGMLKVNVPKVSIELDGLGNPVSGSFDASMLDEDGDDDSSSGRNNVRLIMRQDHTLRVILNTVIAPTMSFKLTQKLKAAYVLFTAFDDDGEVRQVQMKLSDANATNFVNLMEMIQRQLSDV</sequence>
<evidence type="ECO:0000256" key="3">
    <source>
        <dbReference type="SAM" id="MobiDB-lite"/>
    </source>
</evidence>
<dbReference type="EMBL" id="JAULSR010000004">
    <property type="protein sequence ID" value="KAK0621593.1"/>
    <property type="molecule type" value="Genomic_DNA"/>
</dbReference>
<dbReference type="Pfam" id="PF00638">
    <property type="entry name" value="Ran_BP1"/>
    <property type="match status" value="1"/>
</dbReference>
<name>A0AA40C253_9PEZI</name>
<accession>A0AA40C253</accession>
<dbReference type="PROSITE" id="PS50196">
    <property type="entry name" value="RANBD1"/>
    <property type="match status" value="1"/>
</dbReference>
<evidence type="ECO:0000259" key="4">
    <source>
        <dbReference type="PROSITE" id="PS50196"/>
    </source>
</evidence>
<feature type="compositionally biased region" description="Pro residues" evidence="3">
    <location>
        <begin position="256"/>
        <end position="268"/>
    </location>
</feature>
<dbReference type="SMART" id="SM00160">
    <property type="entry name" value="RanBD"/>
    <property type="match status" value="1"/>
</dbReference>
<reference evidence="5" key="1">
    <citation type="submission" date="2023-06" db="EMBL/GenBank/DDBJ databases">
        <title>Genome-scale phylogeny and comparative genomics of the fungal order Sordariales.</title>
        <authorList>
            <consortium name="Lawrence Berkeley National Laboratory"/>
            <person name="Hensen N."/>
            <person name="Bonometti L."/>
            <person name="Westerberg I."/>
            <person name="Brannstrom I.O."/>
            <person name="Guillou S."/>
            <person name="Cros-Aarteil S."/>
            <person name="Calhoun S."/>
            <person name="Haridas S."/>
            <person name="Kuo A."/>
            <person name="Mondo S."/>
            <person name="Pangilinan J."/>
            <person name="Riley R."/>
            <person name="LaButti K."/>
            <person name="Andreopoulos B."/>
            <person name="Lipzen A."/>
            <person name="Chen C."/>
            <person name="Yanf M."/>
            <person name="Daum C."/>
            <person name="Ng V."/>
            <person name="Clum A."/>
            <person name="Steindorff A."/>
            <person name="Ohm R."/>
            <person name="Martin F."/>
            <person name="Silar P."/>
            <person name="Natvig D."/>
            <person name="Lalanne C."/>
            <person name="Gautier V."/>
            <person name="Ament-velasquez S.L."/>
            <person name="Kruys A."/>
            <person name="Hutchinson M.I."/>
            <person name="Powell A.J."/>
            <person name="Barry K."/>
            <person name="Miller A.N."/>
            <person name="Grigoriev I.V."/>
            <person name="Debuchy R."/>
            <person name="Gladieux P."/>
            <person name="Thoren M.H."/>
            <person name="Johannesson H."/>
        </authorList>
    </citation>
    <scope>NUCLEOTIDE SEQUENCE</scope>
    <source>
        <strain evidence="5">SMH3391-2</strain>
    </source>
</reference>
<evidence type="ECO:0000313" key="6">
    <source>
        <dbReference type="Proteomes" id="UP001174934"/>
    </source>
</evidence>
<comment type="caution">
    <text evidence="5">The sequence shown here is derived from an EMBL/GenBank/DDBJ whole genome shotgun (WGS) entry which is preliminary data.</text>
</comment>
<feature type="region of interest" description="Disordered" evidence="3">
    <location>
        <begin position="1"/>
        <end position="408"/>
    </location>
</feature>
<feature type="domain" description="RanBD1" evidence="4">
    <location>
        <begin position="416"/>
        <end position="552"/>
    </location>
</feature>
<feature type="compositionally biased region" description="Polar residues" evidence="3">
    <location>
        <begin position="8"/>
        <end position="17"/>
    </location>
</feature>
<feature type="compositionally biased region" description="Low complexity" evidence="3">
    <location>
        <begin position="44"/>
        <end position="73"/>
    </location>
</feature>
<evidence type="ECO:0000256" key="1">
    <source>
        <dbReference type="ARBA" id="ARBA00004123"/>
    </source>
</evidence>
<feature type="compositionally biased region" description="Acidic residues" evidence="3">
    <location>
        <begin position="361"/>
        <end position="375"/>
    </location>
</feature>
<feature type="compositionally biased region" description="Basic and acidic residues" evidence="3">
    <location>
        <begin position="383"/>
        <end position="407"/>
    </location>
</feature>
<organism evidence="5 6">
    <name type="scientific">Bombardia bombarda</name>
    <dbReference type="NCBI Taxonomy" id="252184"/>
    <lineage>
        <taxon>Eukaryota</taxon>
        <taxon>Fungi</taxon>
        <taxon>Dikarya</taxon>
        <taxon>Ascomycota</taxon>
        <taxon>Pezizomycotina</taxon>
        <taxon>Sordariomycetes</taxon>
        <taxon>Sordariomycetidae</taxon>
        <taxon>Sordariales</taxon>
        <taxon>Lasiosphaeriaceae</taxon>
        <taxon>Bombardia</taxon>
    </lineage>
</organism>
<feature type="compositionally biased region" description="Polar residues" evidence="3">
    <location>
        <begin position="76"/>
        <end position="93"/>
    </location>
</feature>
<dbReference type="InterPro" id="IPR000156">
    <property type="entry name" value="Ran_bind_dom"/>
</dbReference>
<evidence type="ECO:0000256" key="2">
    <source>
        <dbReference type="ARBA" id="ARBA00023242"/>
    </source>
</evidence>
<dbReference type="InterPro" id="IPR011993">
    <property type="entry name" value="PH-like_dom_sf"/>
</dbReference>
<dbReference type="SUPFAM" id="SSF50729">
    <property type="entry name" value="PH domain-like"/>
    <property type="match status" value="1"/>
</dbReference>
<dbReference type="PANTHER" id="PTHR23138:SF142">
    <property type="entry name" value="RAN-BINDING PROTEIN 3B-RELATED"/>
    <property type="match status" value="1"/>
</dbReference>
<comment type="subcellular location">
    <subcellularLocation>
        <location evidence="1">Nucleus</location>
    </subcellularLocation>
</comment>
<dbReference type="Proteomes" id="UP001174934">
    <property type="component" value="Unassembled WGS sequence"/>
</dbReference>
<gene>
    <name evidence="5" type="ORF">B0T17DRAFT_618021</name>
</gene>
<protein>
    <recommendedName>
        <fullName evidence="4">RanBD1 domain-containing protein</fullName>
    </recommendedName>
</protein>
<evidence type="ECO:0000313" key="5">
    <source>
        <dbReference type="EMBL" id="KAK0621593.1"/>
    </source>
</evidence>
<feature type="compositionally biased region" description="Low complexity" evidence="3">
    <location>
        <begin position="162"/>
        <end position="171"/>
    </location>
</feature>
<dbReference type="Gene3D" id="2.30.29.30">
    <property type="entry name" value="Pleckstrin-homology domain (PH domain)/Phosphotyrosine-binding domain (PTB)"/>
    <property type="match status" value="1"/>
</dbReference>
<proteinExistence type="predicted"/>
<feature type="compositionally biased region" description="Basic and acidic residues" evidence="3">
    <location>
        <begin position="132"/>
        <end position="158"/>
    </location>
</feature>
<dbReference type="GO" id="GO:0005634">
    <property type="term" value="C:nucleus"/>
    <property type="evidence" value="ECO:0007669"/>
    <property type="project" value="UniProtKB-SubCell"/>
</dbReference>
<dbReference type="InterPro" id="IPR045255">
    <property type="entry name" value="RanBP1-like"/>
</dbReference>
<feature type="compositionally biased region" description="Low complexity" evidence="3">
    <location>
        <begin position="179"/>
        <end position="216"/>
    </location>
</feature>